<sequence>MTKNHSNQLVVDNITEGEIRKFKPDIVGITVTTPTFFDVRCNIVRIIRKMGDETVIVVGGPHVSALPEDTLRSCSEINIACKGEGELSMLEIANGNKLEDIVGITYRDGDNIINNQNRKPHDNINDFCFPSRHLVDMKYYCKGNPHVMHGIYSRATTIFTSRGCPYNCTFCAGSVALGRGVRFQSVELVVEEIEILIKDYKIEGLYFADDIFDVDKDRAVNICRK</sequence>
<dbReference type="GO" id="GO:0051536">
    <property type="term" value="F:iron-sulfur cluster binding"/>
    <property type="evidence" value="ECO:0007669"/>
    <property type="project" value="UniProtKB-KW"/>
</dbReference>
<gene>
    <name evidence="7" type="ORF">S01H1_64562</name>
</gene>
<dbReference type="PANTHER" id="PTHR43409:SF7">
    <property type="entry name" value="BLL1977 PROTEIN"/>
    <property type="match status" value="1"/>
</dbReference>
<dbReference type="InterPro" id="IPR007197">
    <property type="entry name" value="rSAM"/>
</dbReference>
<evidence type="ECO:0000256" key="4">
    <source>
        <dbReference type="ARBA" id="ARBA00023004"/>
    </source>
</evidence>
<protein>
    <recommendedName>
        <fullName evidence="6">B12-binding domain-containing protein</fullName>
    </recommendedName>
</protein>
<name>X0XZQ4_9ZZZZ</name>
<dbReference type="InterPro" id="IPR036724">
    <property type="entry name" value="Cobalamin-bd_sf"/>
</dbReference>
<dbReference type="SUPFAM" id="SSF52242">
    <property type="entry name" value="Cobalamin (vitamin B12)-binding domain"/>
    <property type="match status" value="1"/>
</dbReference>
<comment type="caution">
    <text evidence="7">The sequence shown here is derived from an EMBL/GenBank/DDBJ whole genome shotgun (WGS) entry which is preliminary data.</text>
</comment>
<dbReference type="SUPFAM" id="SSF102114">
    <property type="entry name" value="Radical SAM enzymes"/>
    <property type="match status" value="1"/>
</dbReference>
<proteinExistence type="predicted"/>
<dbReference type="InterPro" id="IPR006158">
    <property type="entry name" value="Cobalamin-bd"/>
</dbReference>
<dbReference type="InterPro" id="IPR023404">
    <property type="entry name" value="rSAM_horseshoe"/>
</dbReference>
<dbReference type="PROSITE" id="PS51332">
    <property type="entry name" value="B12_BINDING"/>
    <property type="match status" value="1"/>
</dbReference>
<dbReference type="GO" id="GO:0003824">
    <property type="term" value="F:catalytic activity"/>
    <property type="evidence" value="ECO:0007669"/>
    <property type="project" value="InterPro"/>
</dbReference>
<evidence type="ECO:0000256" key="5">
    <source>
        <dbReference type="ARBA" id="ARBA00023014"/>
    </source>
</evidence>
<dbReference type="GO" id="GO:0031419">
    <property type="term" value="F:cobalamin binding"/>
    <property type="evidence" value="ECO:0007669"/>
    <property type="project" value="InterPro"/>
</dbReference>
<evidence type="ECO:0000256" key="3">
    <source>
        <dbReference type="ARBA" id="ARBA00022723"/>
    </source>
</evidence>
<dbReference type="SFLD" id="SFLDG01082">
    <property type="entry name" value="B12-binding_domain_containing"/>
    <property type="match status" value="1"/>
</dbReference>
<dbReference type="PANTHER" id="PTHR43409">
    <property type="entry name" value="ANAEROBIC MAGNESIUM-PROTOPORPHYRIN IX MONOMETHYL ESTER CYCLASE-RELATED"/>
    <property type="match status" value="1"/>
</dbReference>
<keyword evidence="2" id="KW-0949">S-adenosyl-L-methionine</keyword>
<dbReference type="Pfam" id="PF02310">
    <property type="entry name" value="B12-binding"/>
    <property type="match status" value="1"/>
</dbReference>
<dbReference type="InterPro" id="IPR058240">
    <property type="entry name" value="rSAM_sf"/>
</dbReference>
<dbReference type="GO" id="GO:0046872">
    <property type="term" value="F:metal ion binding"/>
    <property type="evidence" value="ECO:0007669"/>
    <property type="project" value="UniProtKB-KW"/>
</dbReference>
<dbReference type="AlphaFoldDB" id="X0XZQ4"/>
<dbReference type="CDD" id="cd02068">
    <property type="entry name" value="radical_SAM_B12_BD"/>
    <property type="match status" value="1"/>
</dbReference>
<keyword evidence="5" id="KW-0411">Iron-sulfur</keyword>
<dbReference type="Gene3D" id="3.80.30.20">
    <property type="entry name" value="tm_1862 like domain"/>
    <property type="match status" value="1"/>
</dbReference>
<feature type="non-terminal residue" evidence="7">
    <location>
        <position position="225"/>
    </location>
</feature>
<evidence type="ECO:0000256" key="1">
    <source>
        <dbReference type="ARBA" id="ARBA00001966"/>
    </source>
</evidence>
<feature type="domain" description="B12-binding" evidence="6">
    <location>
        <begin position="1"/>
        <end position="103"/>
    </location>
</feature>
<dbReference type="EMBL" id="BARS01042561">
    <property type="protein sequence ID" value="GAG30196.1"/>
    <property type="molecule type" value="Genomic_DNA"/>
</dbReference>
<keyword evidence="4" id="KW-0408">Iron</keyword>
<reference evidence="7" key="1">
    <citation type="journal article" date="2014" name="Front. Microbiol.">
        <title>High frequency of phylogenetically diverse reductive dehalogenase-homologous genes in deep subseafloor sedimentary metagenomes.</title>
        <authorList>
            <person name="Kawai M."/>
            <person name="Futagami T."/>
            <person name="Toyoda A."/>
            <person name="Takaki Y."/>
            <person name="Nishi S."/>
            <person name="Hori S."/>
            <person name="Arai W."/>
            <person name="Tsubouchi T."/>
            <person name="Morono Y."/>
            <person name="Uchiyama I."/>
            <person name="Ito T."/>
            <person name="Fujiyama A."/>
            <person name="Inagaki F."/>
            <person name="Takami H."/>
        </authorList>
    </citation>
    <scope>NUCLEOTIDE SEQUENCE</scope>
    <source>
        <strain evidence="7">Expedition CK06-06</strain>
    </source>
</reference>
<dbReference type="Gene3D" id="3.40.50.280">
    <property type="entry name" value="Cobalamin-binding domain"/>
    <property type="match status" value="1"/>
</dbReference>
<evidence type="ECO:0000313" key="7">
    <source>
        <dbReference type="EMBL" id="GAG30196.1"/>
    </source>
</evidence>
<evidence type="ECO:0000256" key="2">
    <source>
        <dbReference type="ARBA" id="ARBA00022691"/>
    </source>
</evidence>
<organism evidence="7">
    <name type="scientific">marine sediment metagenome</name>
    <dbReference type="NCBI Taxonomy" id="412755"/>
    <lineage>
        <taxon>unclassified sequences</taxon>
        <taxon>metagenomes</taxon>
        <taxon>ecological metagenomes</taxon>
    </lineage>
</organism>
<dbReference type="SFLD" id="SFLDS00029">
    <property type="entry name" value="Radical_SAM"/>
    <property type="match status" value="1"/>
</dbReference>
<dbReference type="InterPro" id="IPR051198">
    <property type="entry name" value="BchE-like"/>
</dbReference>
<accession>X0XZQ4</accession>
<evidence type="ECO:0000259" key="6">
    <source>
        <dbReference type="PROSITE" id="PS51332"/>
    </source>
</evidence>
<comment type="cofactor">
    <cofactor evidence="1">
        <name>[4Fe-4S] cluster</name>
        <dbReference type="ChEBI" id="CHEBI:49883"/>
    </cofactor>
</comment>
<keyword evidence="3" id="KW-0479">Metal-binding</keyword>